<sequence>MMNLAAGTFDDPAFLTDLRAQMLKFATLQLSDPIAAEDAVQEALTGALRNATSFGGRSALRTWVFAILKNKIVDMIRQRQRRAEIQPLLNVESDDEETTELFDRRGMWRPEDRPTDWGNPEDELLGKEFWRVFDACLNHLPAQQGRIFMMREFLDMATTEICAEADITVSNLNVMLHRARLRLRGCLESHWFAKETAEC</sequence>
<dbReference type="RefSeq" id="WP_129331600.1">
    <property type="nucleotide sequence ID" value="NZ_SDVB01000191.1"/>
</dbReference>
<dbReference type="NCBIfam" id="NF009196">
    <property type="entry name" value="PRK12544.1"/>
    <property type="match status" value="1"/>
</dbReference>
<feature type="domain" description="RNA polymerase sigma-70 region 2" evidence="6">
    <location>
        <begin position="19"/>
        <end position="82"/>
    </location>
</feature>
<dbReference type="NCBIfam" id="TIGR02937">
    <property type="entry name" value="sigma70-ECF"/>
    <property type="match status" value="1"/>
</dbReference>
<dbReference type="Gene3D" id="1.10.1740.10">
    <property type="match status" value="1"/>
</dbReference>
<dbReference type="GO" id="GO:0016987">
    <property type="term" value="F:sigma factor activity"/>
    <property type="evidence" value="ECO:0007669"/>
    <property type="project" value="UniProtKB-KW"/>
</dbReference>
<proteinExistence type="inferred from homology"/>
<comment type="caution">
    <text evidence="8">The sequence shown here is derived from an EMBL/GenBank/DDBJ whole genome shotgun (WGS) entry which is preliminary data.</text>
</comment>
<organism evidence="8 9">
    <name type="scientific">Ciceribacter ferrooxidans</name>
    <dbReference type="NCBI Taxonomy" id="2509717"/>
    <lineage>
        <taxon>Bacteria</taxon>
        <taxon>Pseudomonadati</taxon>
        <taxon>Pseudomonadota</taxon>
        <taxon>Alphaproteobacteria</taxon>
        <taxon>Hyphomicrobiales</taxon>
        <taxon>Rhizobiaceae</taxon>
        <taxon>Ciceribacter</taxon>
    </lineage>
</organism>
<dbReference type="SUPFAM" id="SSF88946">
    <property type="entry name" value="Sigma2 domain of RNA polymerase sigma factors"/>
    <property type="match status" value="1"/>
</dbReference>
<dbReference type="InterPro" id="IPR014289">
    <property type="entry name" value="RNA_pol_sigma-24-rel"/>
</dbReference>
<comment type="similarity">
    <text evidence="1">Belongs to the sigma-70 factor family. ECF subfamily.</text>
</comment>
<evidence type="ECO:0000313" key="9">
    <source>
        <dbReference type="Proteomes" id="UP000291088"/>
    </source>
</evidence>
<evidence type="ECO:0000256" key="3">
    <source>
        <dbReference type="ARBA" id="ARBA00023082"/>
    </source>
</evidence>
<gene>
    <name evidence="8" type="ORF">EUU22_08540</name>
</gene>
<dbReference type="InterPro" id="IPR013324">
    <property type="entry name" value="RNA_pol_sigma_r3/r4-like"/>
</dbReference>
<dbReference type="PANTHER" id="PTHR43133">
    <property type="entry name" value="RNA POLYMERASE ECF-TYPE SIGMA FACTO"/>
    <property type="match status" value="1"/>
</dbReference>
<dbReference type="NCBIfam" id="TIGR02943">
    <property type="entry name" value="Sig70_famx1"/>
    <property type="match status" value="1"/>
</dbReference>
<dbReference type="Gene3D" id="1.10.10.10">
    <property type="entry name" value="Winged helix-like DNA-binding domain superfamily/Winged helix DNA-binding domain"/>
    <property type="match status" value="1"/>
</dbReference>
<evidence type="ECO:0000256" key="5">
    <source>
        <dbReference type="ARBA" id="ARBA00023163"/>
    </source>
</evidence>
<evidence type="ECO:0000313" key="8">
    <source>
        <dbReference type="EMBL" id="RYC15660.1"/>
    </source>
</evidence>
<dbReference type="AlphaFoldDB" id="A0A4Q2T9D6"/>
<accession>A0A4Q2T9D6</accession>
<feature type="domain" description="RNA polymerase sigma factor 70 region 4 type 2" evidence="7">
    <location>
        <begin position="133"/>
        <end position="183"/>
    </location>
</feature>
<keyword evidence="9" id="KW-1185">Reference proteome</keyword>
<dbReference type="InterPro" id="IPR014284">
    <property type="entry name" value="RNA_pol_sigma-70_dom"/>
</dbReference>
<dbReference type="InterPro" id="IPR007627">
    <property type="entry name" value="RNA_pol_sigma70_r2"/>
</dbReference>
<dbReference type="Pfam" id="PF08281">
    <property type="entry name" value="Sigma70_r4_2"/>
    <property type="match status" value="1"/>
</dbReference>
<reference evidence="8 9" key="1">
    <citation type="submission" date="2019-01" db="EMBL/GenBank/DDBJ databases">
        <authorList>
            <person name="Deng T."/>
        </authorList>
    </citation>
    <scope>NUCLEOTIDE SEQUENCE [LARGE SCALE GENOMIC DNA]</scope>
    <source>
        <strain evidence="8 9">F8825</strain>
    </source>
</reference>
<evidence type="ECO:0000259" key="6">
    <source>
        <dbReference type="Pfam" id="PF04542"/>
    </source>
</evidence>
<dbReference type="InterPro" id="IPR036388">
    <property type="entry name" value="WH-like_DNA-bd_sf"/>
</dbReference>
<dbReference type="EMBL" id="SDVB01000191">
    <property type="protein sequence ID" value="RYC15660.1"/>
    <property type="molecule type" value="Genomic_DNA"/>
</dbReference>
<dbReference type="InterPro" id="IPR039425">
    <property type="entry name" value="RNA_pol_sigma-70-like"/>
</dbReference>
<name>A0A4Q2T9D6_9HYPH</name>
<dbReference type="Proteomes" id="UP000291088">
    <property type="component" value="Unassembled WGS sequence"/>
</dbReference>
<dbReference type="OrthoDB" id="9803470at2"/>
<evidence type="ECO:0000256" key="2">
    <source>
        <dbReference type="ARBA" id="ARBA00023015"/>
    </source>
</evidence>
<dbReference type="GO" id="GO:0003677">
    <property type="term" value="F:DNA binding"/>
    <property type="evidence" value="ECO:0007669"/>
    <property type="project" value="UniProtKB-KW"/>
</dbReference>
<keyword evidence="3" id="KW-0731">Sigma factor</keyword>
<dbReference type="PANTHER" id="PTHR43133:SF8">
    <property type="entry name" value="RNA POLYMERASE SIGMA FACTOR HI_1459-RELATED"/>
    <property type="match status" value="1"/>
</dbReference>
<keyword evidence="5" id="KW-0804">Transcription</keyword>
<dbReference type="GO" id="GO:0006352">
    <property type="term" value="P:DNA-templated transcription initiation"/>
    <property type="evidence" value="ECO:0007669"/>
    <property type="project" value="InterPro"/>
</dbReference>
<dbReference type="SUPFAM" id="SSF88659">
    <property type="entry name" value="Sigma3 and sigma4 domains of RNA polymerase sigma factors"/>
    <property type="match status" value="1"/>
</dbReference>
<dbReference type="InterPro" id="IPR013249">
    <property type="entry name" value="RNA_pol_sigma70_r4_t2"/>
</dbReference>
<dbReference type="Pfam" id="PF04542">
    <property type="entry name" value="Sigma70_r2"/>
    <property type="match status" value="1"/>
</dbReference>
<evidence type="ECO:0000259" key="7">
    <source>
        <dbReference type="Pfam" id="PF08281"/>
    </source>
</evidence>
<keyword evidence="4" id="KW-0238">DNA-binding</keyword>
<keyword evidence="2" id="KW-0805">Transcription regulation</keyword>
<evidence type="ECO:0000256" key="1">
    <source>
        <dbReference type="ARBA" id="ARBA00010641"/>
    </source>
</evidence>
<protein>
    <submittedName>
        <fullName evidence="8">RNA polymerase factor sigma-70</fullName>
    </submittedName>
</protein>
<dbReference type="InterPro" id="IPR013325">
    <property type="entry name" value="RNA_pol_sigma_r2"/>
</dbReference>
<evidence type="ECO:0000256" key="4">
    <source>
        <dbReference type="ARBA" id="ARBA00023125"/>
    </source>
</evidence>